<dbReference type="eggNOG" id="ENOG5033YRB">
    <property type="taxonomic scope" value="Bacteria"/>
</dbReference>
<dbReference type="OrthoDB" id="5457856at2"/>
<dbReference type="Proteomes" id="UP000014977">
    <property type="component" value="Unassembled WGS sequence"/>
</dbReference>
<keyword evidence="2" id="KW-1185">Reference proteome</keyword>
<dbReference type="EMBL" id="ATHJ01000083">
    <property type="protein sequence ID" value="EPR40415.1"/>
    <property type="molecule type" value="Genomic_DNA"/>
</dbReference>
<dbReference type="AlphaFoldDB" id="S7TUH6"/>
<dbReference type="STRING" id="897.B2D07_03915"/>
<dbReference type="RefSeq" id="WP_020876329.1">
    <property type="nucleotide sequence ID" value="NZ_ATHJ01000083.1"/>
</dbReference>
<reference evidence="1 2" key="1">
    <citation type="journal article" date="2013" name="Genome Announc.">
        <title>Draft genome sequences for three mercury-methylating, sulfate-reducing bacteria.</title>
        <authorList>
            <person name="Brown S.D."/>
            <person name="Hurt R.A.Jr."/>
            <person name="Gilmour C.C."/>
            <person name="Elias D.A."/>
        </authorList>
    </citation>
    <scope>NUCLEOTIDE SEQUENCE [LARGE SCALE GENOMIC DNA]</scope>
    <source>
        <strain evidence="1 2">DSM 2059</strain>
    </source>
</reference>
<proteinExistence type="predicted"/>
<sequence length="179" mass="20145">MNQVTLKADGTLAEGGKAAEADPLLYLGCQVVLEEACTLRSVFRMLERYPAYQKLNAFWPSYLAQFHNSPDSGCLYDGFRFLEFSKNVEMIGFPGKPRVEIYNSFYGVGDGGEAVMLRSVPLENLLDMPVKLGRLKHIVFGDRVDVLAFDTVFNLFELIDGILWELGFQGTLMACELRR</sequence>
<organism evidence="1 2">
    <name type="scientific">Desulfococcus multivorans DSM 2059</name>
    <dbReference type="NCBI Taxonomy" id="1121405"/>
    <lineage>
        <taxon>Bacteria</taxon>
        <taxon>Pseudomonadati</taxon>
        <taxon>Thermodesulfobacteriota</taxon>
        <taxon>Desulfobacteria</taxon>
        <taxon>Desulfobacterales</taxon>
        <taxon>Desulfococcaceae</taxon>
        <taxon>Desulfococcus</taxon>
    </lineage>
</organism>
<name>S7TUH6_DESML</name>
<protein>
    <submittedName>
        <fullName evidence="1">Uncharacterized protein</fullName>
    </submittedName>
</protein>
<comment type="caution">
    <text evidence="1">The sequence shown here is derived from an EMBL/GenBank/DDBJ whole genome shotgun (WGS) entry which is preliminary data.</text>
</comment>
<gene>
    <name evidence="1" type="ORF">dsmv_0140</name>
</gene>
<evidence type="ECO:0000313" key="2">
    <source>
        <dbReference type="Proteomes" id="UP000014977"/>
    </source>
</evidence>
<accession>S7TUH6</accession>
<evidence type="ECO:0000313" key="1">
    <source>
        <dbReference type="EMBL" id="EPR40415.1"/>
    </source>
</evidence>